<dbReference type="InParanoid" id="H2XJL2"/>
<dbReference type="EMBL" id="EAAA01000656">
    <property type="status" value="NOT_ANNOTATED_CDS"/>
    <property type="molecule type" value="Genomic_DNA"/>
</dbReference>
<dbReference type="Proteomes" id="UP000008144">
    <property type="component" value="Chromosome 11"/>
</dbReference>
<reference evidence="1" key="3">
    <citation type="submission" date="2025-08" db="UniProtKB">
        <authorList>
            <consortium name="Ensembl"/>
        </authorList>
    </citation>
    <scope>IDENTIFICATION</scope>
</reference>
<reference evidence="1" key="2">
    <citation type="journal article" date="2008" name="Genome Biol.">
        <title>Improved genome assembly and evidence-based global gene model set for the chordate Ciona intestinalis: new insight into intron and operon populations.</title>
        <authorList>
            <person name="Satou Y."/>
            <person name="Mineta K."/>
            <person name="Ogasawara M."/>
            <person name="Sasakura Y."/>
            <person name="Shoguchi E."/>
            <person name="Ueno K."/>
            <person name="Yamada L."/>
            <person name="Matsumoto J."/>
            <person name="Wasserscheid J."/>
            <person name="Dewar K."/>
            <person name="Wiley G.B."/>
            <person name="Macmil S.L."/>
            <person name="Roe B.A."/>
            <person name="Zeller R.W."/>
            <person name="Hastings K.E."/>
            <person name="Lemaire P."/>
            <person name="Lindquist E."/>
            <person name="Endo T."/>
            <person name="Hotta K."/>
            <person name="Inaba K."/>
        </authorList>
    </citation>
    <scope>NUCLEOTIDE SEQUENCE [LARGE SCALE GENOMIC DNA]</scope>
    <source>
        <strain evidence="1">wild type</strain>
    </source>
</reference>
<name>H2XJL2_CIOIN</name>
<evidence type="ECO:0000313" key="1">
    <source>
        <dbReference type="Ensembl" id="ENSCINP00000029844.1"/>
    </source>
</evidence>
<proteinExistence type="predicted"/>
<dbReference type="Ensembl" id="ENSCINT00000032968.1">
    <property type="protein sequence ID" value="ENSCINP00000029844.1"/>
    <property type="gene ID" value="ENSCING00000022433.1"/>
</dbReference>
<evidence type="ECO:0000313" key="2">
    <source>
        <dbReference type="Proteomes" id="UP000008144"/>
    </source>
</evidence>
<dbReference type="HOGENOM" id="CLU_2290663_0_0_1"/>
<protein>
    <submittedName>
        <fullName evidence="1">Uncharacterized protein</fullName>
    </submittedName>
</protein>
<dbReference type="AlphaFoldDB" id="H2XJL2"/>
<accession>H2XJL2</accession>
<reference evidence="1" key="4">
    <citation type="submission" date="2025-09" db="UniProtKB">
        <authorList>
            <consortium name="Ensembl"/>
        </authorList>
    </citation>
    <scope>IDENTIFICATION</scope>
</reference>
<reference evidence="2" key="1">
    <citation type="journal article" date="2002" name="Science">
        <title>The draft genome of Ciona intestinalis: insights into chordate and vertebrate origins.</title>
        <authorList>
            <person name="Dehal P."/>
            <person name="Satou Y."/>
            <person name="Campbell R.K."/>
            <person name="Chapman J."/>
            <person name="Degnan B."/>
            <person name="De Tomaso A."/>
            <person name="Davidson B."/>
            <person name="Di Gregorio A."/>
            <person name="Gelpke M."/>
            <person name="Goodstein D.M."/>
            <person name="Harafuji N."/>
            <person name="Hastings K.E."/>
            <person name="Ho I."/>
            <person name="Hotta K."/>
            <person name="Huang W."/>
            <person name="Kawashima T."/>
            <person name="Lemaire P."/>
            <person name="Martinez D."/>
            <person name="Meinertzhagen I.A."/>
            <person name="Necula S."/>
            <person name="Nonaka M."/>
            <person name="Putnam N."/>
            <person name="Rash S."/>
            <person name="Saiga H."/>
            <person name="Satake M."/>
            <person name="Terry A."/>
            <person name="Yamada L."/>
            <person name="Wang H.G."/>
            <person name="Awazu S."/>
            <person name="Azumi K."/>
            <person name="Boore J."/>
            <person name="Branno M."/>
            <person name="Chin-Bow S."/>
            <person name="DeSantis R."/>
            <person name="Doyle S."/>
            <person name="Francino P."/>
            <person name="Keys D.N."/>
            <person name="Haga S."/>
            <person name="Hayashi H."/>
            <person name="Hino K."/>
            <person name="Imai K.S."/>
            <person name="Inaba K."/>
            <person name="Kano S."/>
            <person name="Kobayashi K."/>
            <person name="Kobayashi M."/>
            <person name="Lee B.I."/>
            <person name="Makabe K.W."/>
            <person name="Manohar C."/>
            <person name="Matassi G."/>
            <person name="Medina M."/>
            <person name="Mochizuki Y."/>
            <person name="Mount S."/>
            <person name="Morishita T."/>
            <person name="Miura S."/>
            <person name="Nakayama A."/>
            <person name="Nishizaka S."/>
            <person name="Nomoto H."/>
            <person name="Ohta F."/>
            <person name="Oishi K."/>
            <person name="Rigoutsos I."/>
            <person name="Sano M."/>
            <person name="Sasaki A."/>
            <person name="Sasakura Y."/>
            <person name="Shoguchi E."/>
            <person name="Shin-i T."/>
            <person name="Spagnuolo A."/>
            <person name="Stainier D."/>
            <person name="Suzuki M.M."/>
            <person name="Tassy O."/>
            <person name="Takatori N."/>
            <person name="Tokuoka M."/>
            <person name="Yagi K."/>
            <person name="Yoshizaki F."/>
            <person name="Wada S."/>
            <person name="Zhang C."/>
            <person name="Hyatt P.D."/>
            <person name="Larimer F."/>
            <person name="Detter C."/>
            <person name="Doggett N."/>
            <person name="Glavina T."/>
            <person name="Hawkins T."/>
            <person name="Richardson P."/>
            <person name="Lucas S."/>
            <person name="Kohara Y."/>
            <person name="Levine M."/>
            <person name="Satoh N."/>
            <person name="Rokhsar D.S."/>
        </authorList>
    </citation>
    <scope>NUCLEOTIDE SEQUENCE [LARGE SCALE GENOMIC DNA]</scope>
</reference>
<organism evidence="1 2">
    <name type="scientific">Ciona intestinalis</name>
    <name type="common">Transparent sea squirt</name>
    <name type="synonym">Ascidia intestinalis</name>
    <dbReference type="NCBI Taxonomy" id="7719"/>
    <lineage>
        <taxon>Eukaryota</taxon>
        <taxon>Metazoa</taxon>
        <taxon>Chordata</taxon>
        <taxon>Tunicata</taxon>
        <taxon>Ascidiacea</taxon>
        <taxon>Phlebobranchia</taxon>
        <taxon>Cionidae</taxon>
        <taxon>Ciona</taxon>
    </lineage>
</organism>
<keyword evidence="2" id="KW-1185">Reference proteome</keyword>
<sequence>MRDVQVRNRVSNTHGLRMVDVTHHDEGASYFTSYRNSHDALGQSRGRGVPHVRKKPPVFNIISGEISAPTSGRIDHRLRSGNRVLSEQRRRSNIYQTFQLG</sequence>